<dbReference type="Proteomes" id="UP000566819">
    <property type="component" value="Unassembled WGS sequence"/>
</dbReference>
<comment type="caution">
    <text evidence="1">The sequence shown here is derived from an EMBL/GenBank/DDBJ whole genome shotgun (WGS) entry which is preliminary data.</text>
</comment>
<name>A0A8H4VNI1_9HELO</name>
<proteinExistence type="predicted"/>
<dbReference type="EMBL" id="JAAMPI010002401">
    <property type="protein sequence ID" value="KAF4614309.1"/>
    <property type="molecule type" value="Genomic_DNA"/>
</dbReference>
<sequence>MGIPAGRSNSPYSYPRVPIEQPTLPYPLLMGLSLTIFGNFMYQPDDVRMLVRMAETGSLSCKWVDIVAKFPLENWEEAWSTAAEKAGPRDFTIIEPQA</sequence>
<gene>
    <name evidence="1" type="ORF">G7Y89_g15428</name>
</gene>
<evidence type="ECO:0000313" key="2">
    <source>
        <dbReference type="Proteomes" id="UP000566819"/>
    </source>
</evidence>
<organism evidence="1 2">
    <name type="scientific">Cudoniella acicularis</name>
    <dbReference type="NCBI Taxonomy" id="354080"/>
    <lineage>
        <taxon>Eukaryota</taxon>
        <taxon>Fungi</taxon>
        <taxon>Dikarya</taxon>
        <taxon>Ascomycota</taxon>
        <taxon>Pezizomycotina</taxon>
        <taxon>Leotiomycetes</taxon>
        <taxon>Helotiales</taxon>
        <taxon>Tricladiaceae</taxon>
        <taxon>Cudoniella</taxon>
    </lineage>
</organism>
<reference evidence="1 2" key="1">
    <citation type="submission" date="2020-03" db="EMBL/GenBank/DDBJ databases">
        <title>Draft Genome Sequence of Cudoniella acicularis.</title>
        <authorList>
            <person name="Buettner E."/>
            <person name="Kellner H."/>
        </authorList>
    </citation>
    <scope>NUCLEOTIDE SEQUENCE [LARGE SCALE GENOMIC DNA]</scope>
    <source>
        <strain evidence="1 2">DSM 108380</strain>
    </source>
</reference>
<evidence type="ECO:0000313" key="1">
    <source>
        <dbReference type="EMBL" id="KAF4614309.1"/>
    </source>
</evidence>
<protein>
    <submittedName>
        <fullName evidence="1">Uncharacterized protein</fullName>
    </submittedName>
</protein>
<accession>A0A8H4VNI1</accession>
<dbReference type="OrthoDB" id="5407715at2759"/>
<dbReference type="AlphaFoldDB" id="A0A8H4VNI1"/>
<keyword evidence="2" id="KW-1185">Reference proteome</keyword>